<gene>
    <name evidence="1" type="ORF">EJB05_15590</name>
</gene>
<dbReference type="Proteomes" id="UP000324897">
    <property type="component" value="Unassembled WGS sequence"/>
</dbReference>
<name>A0A5J9VCG9_9POAL</name>
<reference evidence="1 2" key="1">
    <citation type="journal article" date="2019" name="Sci. Rep.">
        <title>A high-quality genome of Eragrostis curvula grass provides insights into Poaceae evolution and supports new strategies to enhance forage quality.</title>
        <authorList>
            <person name="Carballo J."/>
            <person name="Santos B.A.C.M."/>
            <person name="Zappacosta D."/>
            <person name="Garbus I."/>
            <person name="Selva J.P."/>
            <person name="Gallo C.A."/>
            <person name="Diaz A."/>
            <person name="Albertini E."/>
            <person name="Caccamo M."/>
            <person name="Echenique V."/>
        </authorList>
    </citation>
    <scope>NUCLEOTIDE SEQUENCE [LARGE SCALE GENOMIC DNA]</scope>
    <source>
        <strain evidence="2">cv. Victoria</strain>
        <tissue evidence="1">Leaf</tissue>
    </source>
</reference>
<proteinExistence type="predicted"/>
<protein>
    <submittedName>
        <fullName evidence="1">Uncharacterized protein</fullName>
    </submittedName>
</protein>
<dbReference type="EMBL" id="RWGY01000009">
    <property type="protein sequence ID" value="TVU33783.1"/>
    <property type="molecule type" value="Genomic_DNA"/>
</dbReference>
<keyword evidence="2" id="KW-1185">Reference proteome</keyword>
<organism evidence="1 2">
    <name type="scientific">Eragrostis curvula</name>
    <name type="common">weeping love grass</name>
    <dbReference type="NCBI Taxonomy" id="38414"/>
    <lineage>
        <taxon>Eukaryota</taxon>
        <taxon>Viridiplantae</taxon>
        <taxon>Streptophyta</taxon>
        <taxon>Embryophyta</taxon>
        <taxon>Tracheophyta</taxon>
        <taxon>Spermatophyta</taxon>
        <taxon>Magnoliopsida</taxon>
        <taxon>Liliopsida</taxon>
        <taxon>Poales</taxon>
        <taxon>Poaceae</taxon>
        <taxon>PACMAD clade</taxon>
        <taxon>Chloridoideae</taxon>
        <taxon>Eragrostideae</taxon>
        <taxon>Eragrostidinae</taxon>
        <taxon>Eragrostis</taxon>
    </lineage>
</organism>
<accession>A0A5J9VCG9</accession>
<sequence>MEKSEQWEARMGQLLGKKYEIEVYIKPRSPLLDHEDFRNKIMRGGRKKAAKKLTGDPRKTMRWRRSMLVVSSSSRRAFLAAGRAADSPDRSHPAESVGRAAAAADARTAALGTVLRLEALGARNRVDGDEEVQGGAAREAMAAAAASISWLAAAA</sequence>
<dbReference type="AlphaFoldDB" id="A0A5J9VCG9"/>
<dbReference type="Gramene" id="TVU33783">
    <property type="protein sequence ID" value="TVU33783"/>
    <property type="gene ID" value="EJB05_15590"/>
</dbReference>
<evidence type="ECO:0000313" key="1">
    <source>
        <dbReference type="EMBL" id="TVU33783.1"/>
    </source>
</evidence>
<comment type="caution">
    <text evidence="1">The sequence shown here is derived from an EMBL/GenBank/DDBJ whole genome shotgun (WGS) entry which is preliminary data.</text>
</comment>
<evidence type="ECO:0000313" key="2">
    <source>
        <dbReference type="Proteomes" id="UP000324897"/>
    </source>
</evidence>